<dbReference type="AlphaFoldDB" id="Q2WA45"/>
<accession>Q2WA45</accession>
<dbReference type="KEGG" id="mag:amb0476"/>
<protein>
    <submittedName>
        <fullName evidence="1">Cell wall-associated hydrolase</fullName>
    </submittedName>
</protein>
<keyword evidence="2" id="KW-1185">Reference proteome</keyword>
<name>Q2WA45_PARM1</name>
<dbReference type="EMBL" id="AP007255">
    <property type="protein sequence ID" value="BAE49280.1"/>
    <property type="molecule type" value="Genomic_DNA"/>
</dbReference>
<gene>
    <name evidence="1" type="ordered locus">amb0476</name>
</gene>
<dbReference type="GO" id="GO:0016787">
    <property type="term" value="F:hydrolase activity"/>
    <property type="evidence" value="ECO:0007669"/>
    <property type="project" value="UniProtKB-KW"/>
</dbReference>
<dbReference type="STRING" id="342108.amb0476"/>
<reference evidence="1 2" key="1">
    <citation type="journal article" date="2005" name="DNA Res.">
        <title>Complete genome sequence of the facultative anaerobic magnetotactic bacterium Magnetospirillum sp. strain AMB-1.</title>
        <authorList>
            <person name="Matsunaga T."/>
            <person name="Okamura Y."/>
            <person name="Fukuda Y."/>
            <person name="Wahyudi A.T."/>
            <person name="Murase Y."/>
            <person name="Takeyama H."/>
        </authorList>
    </citation>
    <scope>NUCLEOTIDE SEQUENCE [LARGE SCALE GENOMIC DNA]</scope>
    <source>
        <strain evidence="2">ATCC 700264 / AMB-1</strain>
    </source>
</reference>
<dbReference type="SUPFAM" id="SSF54001">
    <property type="entry name" value="Cysteine proteinases"/>
    <property type="match status" value="1"/>
</dbReference>
<organism evidence="1 2">
    <name type="scientific">Paramagnetospirillum magneticum (strain ATCC 700264 / AMB-1)</name>
    <name type="common">Magnetospirillum magneticum</name>
    <dbReference type="NCBI Taxonomy" id="342108"/>
    <lineage>
        <taxon>Bacteria</taxon>
        <taxon>Pseudomonadati</taxon>
        <taxon>Pseudomonadota</taxon>
        <taxon>Alphaproteobacteria</taxon>
        <taxon>Rhodospirillales</taxon>
        <taxon>Magnetospirillaceae</taxon>
        <taxon>Paramagnetospirillum</taxon>
    </lineage>
</organism>
<sequence length="150" mass="17102">MDHATERDQVQREAKTWLRTPYHPRQQVKGAGVDCAMLPAAVYHSAGLIPKIAVEYYPQDWHLHQDEERYLKIVETFATRMEGPPNPGDFAIWKVGRCWAHGAIVMGWPRIIHAVMGQGVVWGDAQVDCLGKDHRLADLPLRFYTLWGEG</sequence>
<dbReference type="Gene3D" id="3.90.1720.10">
    <property type="entry name" value="endopeptidase domain like (from Nostoc punctiforme)"/>
    <property type="match status" value="1"/>
</dbReference>
<evidence type="ECO:0000313" key="1">
    <source>
        <dbReference type="EMBL" id="BAE49280.1"/>
    </source>
</evidence>
<dbReference type="OrthoDB" id="6058745at2"/>
<dbReference type="RefSeq" id="WP_011382920.1">
    <property type="nucleotide sequence ID" value="NC_007626.1"/>
</dbReference>
<dbReference type="Proteomes" id="UP000007058">
    <property type="component" value="Chromosome"/>
</dbReference>
<dbReference type="HOGENOM" id="CLU_115301_3_0_5"/>
<evidence type="ECO:0000313" key="2">
    <source>
        <dbReference type="Proteomes" id="UP000007058"/>
    </source>
</evidence>
<proteinExistence type="predicted"/>
<dbReference type="InterPro" id="IPR038765">
    <property type="entry name" value="Papain-like_cys_pep_sf"/>
</dbReference>
<keyword evidence="1" id="KW-0378">Hydrolase</keyword>